<evidence type="ECO:0000256" key="1">
    <source>
        <dbReference type="ARBA" id="ARBA00001947"/>
    </source>
</evidence>
<sequence>MVRPGDRVSIIFDKLLLPGKAIASAARRAAASGPDSRTLLFDSASFTRQYFVRHWLFYRFHAITSRFPYDHADGVHDFTHASIYIDRREWEFGQRFMWRLLRKGYLKPLYNQINPSTINLLDFGAGCGSYGPFEHAIDLLSDGSLILVPLRGHTIGQYGLLLNQPDGRRYFLMADSVYVRANYRTLATGSWASRLAHYNARLYESLFPILRQLEESNPEMVCIPSHDSEAYEQYVVDGPQPF</sequence>
<gene>
    <name evidence="6" type="ORF">DQX05_22755</name>
</gene>
<dbReference type="AlphaFoldDB" id="A0A3A3GEM7"/>
<comment type="cofactor">
    <cofactor evidence="1">
        <name>Zn(2+)</name>
        <dbReference type="ChEBI" id="CHEBI:29105"/>
    </cofactor>
</comment>
<dbReference type="EMBL" id="QYZD01000027">
    <property type="protein sequence ID" value="RJG21155.1"/>
    <property type="molecule type" value="Genomic_DNA"/>
</dbReference>
<dbReference type="GO" id="GO:0016787">
    <property type="term" value="F:hydrolase activity"/>
    <property type="evidence" value="ECO:0007669"/>
    <property type="project" value="UniProtKB-KW"/>
</dbReference>
<dbReference type="GO" id="GO:0046872">
    <property type="term" value="F:metal ion binding"/>
    <property type="evidence" value="ECO:0007669"/>
    <property type="project" value="UniProtKB-KW"/>
</dbReference>
<dbReference type="SUPFAM" id="SSF56281">
    <property type="entry name" value="Metallo-hydrolase/oxidoreductase"/>
    <property type="match status" value="1"/>
</dbReference>
<evidence type="ECO:0000313" key="7">
    <source>
        <dbReference type="Proteomes" id="UP000266177"/>
    </source>
</evidence>
<dbReference type="PANTHER" id="PTHR42978:SF2">
    <property type="entry name" value="102 KBASES UNSTABLE REGION: FROM 1 TO 119443"/>
    <property type="match status" value="1"/>
</dbReference>
<proteinExistence type="inferred from homology"/>
<evidence type="ECO:0000313" key="6">
    <source>
        <dbReference type="EMBL" id="RJG21155.1"/>
    </source>
</evidence>
<protein>
    <submittedName>
        <fullName evidence="6">Uncharacterized protein</fullName>
    </submittedName>
</protein>
<accession>A0A3A3GEM7</accession>
<name>A0A3A3GEM7_PANTH</name>
<evidence type="ECO:0000256" key="5">
    <source>
        <dbReference type="ARBA" id="ARBA00022833"/>
    </source>
</evidence>
<evidence type="ECO:0000256" key="2">
    <source>
        <dbReference type="ARBA" id="ARBA00007749"/>
    </source>
</evidence>
<keyword evidence="3" id="KW-0479">Metal-binding</keyword>
<dbReference type="InterPro" id="IPR051013">
    <property type="entry name" value="MBL_superfamily_lactonases"/>
</dbReference>
<dbReference type="RefSeq" id="WP_119795733.1">
    <property type="nucleotide sequence ID" value="NZ_QYZD01000027.1"/>
</dbReference>
<keyword evidence="4" id="KW-0378">Hydrolase</keyword>
<keyword evidence="5" id="KW-0862">Zinc</keyword>
<evidence type="ECO:0000256" key="4">
    <source>
        <dbReference type="ARBA" id="ARBA00022801"/>
    </source>
</evidence>
<dbReference type="Gene3D" id="3.60.15.10">
    <property type="entry name" value="Ribonuclease Z/Hydroxyacylglutathione hydrolase-like"/>
    <property type="match status" value="1"/>
</dbReference>
<dbReference type="OrthoDB" id="333278at2"/>
<dbReference type="Proteomes" id="UP000266177">
    <property type="component" value="Unassembled WGS sequence"/>
</dbReference>
<organism evidence="6 7">
    <name type="scientific">Paenibacillus thiaminolyticus</name>
    <name type="common">Bacillus thiaminolyticus</name>
    <dbReference type="NCBI Taxonomy" id="49283"/>
    <lineage>
        <taxon>Bacteria</taxon>
        <taxon>Bacillati</taxon>
        <taxon>Bacillota</taxon>
        <taxon>Bacilli</taxon>
        <taxon>Bacillales</taxon>
        <taxon>Paenibacillaceae</taxon>
        <taxon>Paenibacillus</taxon>
    </lineage>
</organism>
<dbReference type="InterPro" id="IPR036866">
    <property type="entry name" value="RibonucZ/Hydroxyglut_hydro"/>
</dbReference>
<comment type="similarity">
    <text evidence="2">Belongs to the metallo-beta-lactamase superfamily.</text>
</comment>
<reference evidence="6 7" key="1">
    <citation type="submission" date="2018-09" db="EMBL/GenBank/DDBJ databases">
        <title>Paenibacillus SK2017-BO5.</title>
        <authorList>
            <person name="Piskunova J.V."/>
            <person name="Dubiley S.A."/>
            <person name="Severinov K.V."/>
        </authorList>
    </citation>
    <scope>NUCLEOTIDE SEQUENCE [LARGE SCALE GENOMIC DNA]</scope>
    <source>
        <strain evidence="6 7">BO5</strain>
    </source>
</reference>
<evidence type="ECO:0000256" key="3">
    <source>
        <dbReference type="ARBA" id="ARBA00022723"/>
    </source>
</evidence>
<dbReference type="PANTHER" id="PTHR42978">
    <property type="entry name" value="QUORUM-QUENCHING LACTONASE YTNP-RELATED-RELATED"/>
    <property type="match status" value="1"/>
</dbReference>
<comment type="caution">
    <text evidence="6">The sequence shown here is derived from an EMBL/GenBank/DDBJ whole genome shotgun (WGS) entry which is preliminary data.</text>
</comment>